<dbReference type="EMBL" id="CCBQ010000025">
    <property type="protein sequence ID" value="CDO93548.1"/>
    <property type="molecule type" value="Genomic_DNA"/>
</dbReference>
<proteinExistence type="predicted"/>
<dbReference type="AlphaFoldDB" id="A0A0A8L5R8"/>
<sequence length="110" mass="12659">MKNTSIIELQADVAQLSYELGLKENESTSLRQDLARLQVEISRLRDENRGLQSELDHLNELPMSPISLRSENDQIAADKSRMIQERLQREVLALKNENNILSSWIKDLIS</sequence>
<comment type="caution">
    <text evidence="2">The sequence shown here is derived from an EMBL/GenBank/DDBJ whole genome shotgun (WGS) entry which is preliminary data.</text>
</comment>
<keyword evidence="1" id="KW-0175">Coiled coil</keyword>
<organism evidence="2 3">
    <name type="scientific">Kluyveromyces dobzhanskii CBS 2104</name>
    <dbReference type="NCBI Taxonomy" id="1427455"/>
    <lineage>
        <taxon>Eukaryota</taxon>
        <taxon>Fungi</taxon>
        <taxon>Dikarya</taxon>
        <taxon>Ascomycota</taxon>
        <taxon>Saccharomycotina</taxon>
        <taxon>Saccharomycetes</taxon>
        <taxon>Saccharomycetales</taxon>
        <taxon>Saccharomycetaceae</taxon>
        <taxon>Kluyveromyces</taxon>
    </lineage>
</organism>
<evidence type="ECO:0000256" key="1">
    <source>
        <dbReference type="SAM" id="Coils"/>
    </source>
</evidence>
<reference evidence="2 3" key="1">
    <citation type="submission" date="2014-03" db="EMBL/GenBank/DDBJ databases">
        <title>The genome of Kluyveromyces dobzhanskii.</title>
        <authorList>
            <person name="Nystedt B."/>
            <person name="Astrom S."/>
        </authorList>
    </citation>
    <scope>NUCLEOTIDE SEQUENCE [LARGE SCALE GENOMIC DNA]</scope>
    <source>
        <strain evidence="2 3">CBS 2104</strain>
    </source>
</reference>
<dbReference type="OrthoDB" id="1926336at2759"/>
<evidence type="ECO:0000313" key="3">
    <source>
        <dbReference type="Proteomes" id="UP000031516"/>
    </source>
</evidence>
<protein>
    <submittedName>
        <fullName evidence="2">WGS project CCBQ000000000 data, contig 00098</fullName>
    </submittedName>
</protein>
<name>A0A0A8L5R8_9SACH</name>
<gene>
    <name evidence="2" type="ORF">KLDO_g1844A</name>
</gene>
<feature type="coiled-coil region" evidence="1">
    <location>
        <begin position="27"/>
        <end position="61"/>
    </location>
</feature>
<keyword evidence="3" id="KW-1185">Reference proteome</keyword>
<accession>A0A0A8L5R8</accession>
<dbReference type="Proteomes" id="UP000031516">
    <property type="component" value="Unassembled WGS sequence"/>
</dbReference>
<evidence type="ECO:0000313" key="2">
    <source>
        <dbReference type="EMBL" id="CDO93548.1"/>
    </source>
</evidence>